<protein>
    <recommendedName>
        <fullName evidence="4">HAT C-terminal dimerisation domain-containing protein</fullName>
    </recommendedName>
</protein>
<keyword evidence="3" id="KW-1185">Reference proteome</keyword>
<dbReference type="EMBL" id="JABSTR010000001">
    <property type="protein sequence ID" value="KAH9361574.1"/>
    <property type="molecule type" value="Genomic_DNA"/>
</dbReference>
<evidence type="ECO:0000313" key="2">
    <source>
        <dbReference type="EMBL" id="KAH9361574.1"/>
    </source>
</evidence>
<feature type="region of interest" description="Disordered" evidence="1">
    <location>
        <begin position="1"/>
        <end position="30"/>
    </location>
</feature>
<accession>A0A9J6F7A4</accession>
<sequence>MPSRNGAPNKQGTSRKKGAAGSWAGRSNDRKRNERALELVLLNGSSEADLDVIRRYKSIDIGKVVSRVRLLHEEHCNLKSIDDVAAVLRNMHTSTRQYFKEVESVLRIILVMPVPSCEAERSFSALKD</sequence>
<comment type="caution">
    <text evidence="2">The sequence shown here is derived from an EMBL/GenBank/DDBJ whole genome shotgun (WGS) entry which is preliminary data.</text>
</comment>
<gene>
    <name evidence="2" type="ORF">HPB48_001451</name>
</gene>
<evidence type="ECO:0008006" key="4">
    <source>
        <dbReference type="Google" id="ProtNLM"/>
    </source>
</evidence>
<dbReference type="VEuPathDB" id="VectorBase:HLOH_046137"/>
<evidence type="ECO:0000313" key="3">
    <source>
        <dbReference type="Proteomes" id="UP000821853"/>
    </source>
</evidence>
<proteinExistence type="predicted"/>
<dbReference type="Proteomes" id="UP000821853">
    <property type="component" value="Chromosome 1"/>
</dbReference>
<organism evidence="2 3">
    <name type="scientific">Haemaphysalis longicornis</name>
    <name type="common">Bush tick</name>
    <dbReference type="NCBI Taxonomy" id="44386"/>
    <lineage>
        <taxon>Eukaryota</taxon>
        <taxon>Metazoa</taxon>
        <taxon>Ecdysozoa</taxon>
        <taxon>Arthropoda</taxon>
        <taxon>Chelicerata</taxon>
        <taxon>Arachnida</taxon>
        <taxon>Acari</taxon>
        <taxon>Parasitiformes</taxon>
        <taxon>Ixodida</taxon>
        <taxon>Ixodoidea</taxon>
        <taxon>Ixodidae</taxon>
        <taxon>Haemaphysalinae</taxon>
        <taxon>Haemaphysalis</taxon>
    </lineage>
</organism>
<name>A0A9J6F7A4_HAELO</name>
<feature type="compositionally biased region" description="Polar residues" evidence="1">
    <location>
        <begin position="1"/>
        <end position="12"/>
    </location>
</feature>
<evidence type="ECO:0000256" key="1">
    <source>
        <dbReference type="SAM" id="MobiDB-lite"/>
    </source>
</evidence>
<reference evidence="2 3" key="1">
    <citation type="journal article" date="2020" name="Cell">
        <title>Large-Scale Comparative Analyses of Tick Genomes Elucidate Their Genetic Diversity and Vector Capacities.</title>
        <authorList>
            <consortium name="Tick Genome and Microbiome Consortium (TIGMIC)"/>
            <person name="Jia N."/>
            <person name="Wang J."/>
            <person name="Shi W."/>
            <person name="Du L."/>
            <person name="Sun Y."/>
            <person name="Zhan W."/>
            <person name="Jiang J.F."/>
            <person name="Wang Q."/>
            <person name="Zhang B."/>
            <person name="Ji P."/>
            <person name="Bell-Sakyi L."/>
            <person name="Cui X.M."/>
            <person name="Yuan T.T."/>
            <person name="Jiang B.G."/>
            <person name="Yang W.F."/>
            <person name="Lam T.T."/>
            <person name="Chang Q.C."/>
            <person name="Ding S.J."/>
            <person name="Wang X.J."/>
            <person name="Zhu J.G."/>
            <person name="Ruan X.D."/>
            <person name="Zhao L."/>
            <person name="Wei J.T."/>
            <person name="Ye R.Z."/>
            <person name="Que T.C."/>
            <person name="Du C.H."/>
            <person name="Zhou Y.H."/>
            <person name="Cheng J.X."/>
            <person name="Dai P.F."/>
            <person name="Guo W.B."/>
            <person name="Han X.H."/>
            <person name="Huang E.J."/>
            <person name="Li L.F."/>
            <person name="Wei W."/>
            <person name="Gao Y.C."/>
            <person name="Liu J.Z."/>
            <person name="Shao H.Z."/>
            <person name="Wang X."/>
            <person name="Wang C.C."/>
            <person name="Yang T.C."/>
            <person name="Huo Q.B."/>
            <person name="Li W."/>
            <person name="Chen H.Y."/>
            <person name="Chen S.E."/>
            <person name="Zhou L.G."/>
            <person name="Ni X.B."/>
            <person name="Tian J.H."/>
            <person name="Sheng Y."/>
            <person name="Liu T."/>
            <person name="Pan Y.S."/>
            <person name="Xia L.Y."/>
            <person name="Li J."/>
            <person name="Zhao F."/>
            <person name="Cao W.C."/>
        </authorList>
    </citation>
    <scope>NUCLEOTIDE SEQUENCE [LARGE SCALE GENOMIC DNA]</scope>
    <source>
        <strain evidence="2">HaeL-2018</strain>
    </source>
</reference>
<dbReference type="OrthoDB" id="6621209at2759"/>
<dbReference type="AlphaFoldDB" id="A0A9J6F7A4"/>